<reference evidence="9" key="1">
    <citation type="submission" date="2020-10" db="EMBL/GenBank/DDBJ databases">
        <authorList>
            <person name="Gilroy R."/>
        </authorList>
    </citation>
    <scope>NUCLEOTIDE SEQUENCE</scope>
    <source>
        <strain evidence="9">18911</strain>
    </source>
</reference>
<evidence type="ECO:0000256" key="4">
    <source>
        <dbReference type="ARBA" id="ARBA00022884"/>
    </source>
</evidence>
<keyword evidence="4 7" id="KW-0694">RNA-binding</keyword>
<comment type="caution">
    <text evidence="9">The sequence shown here is derived from an EMBL/GenBank/DDBJ whole genome shotgun (WGS) entry which is preliminary data.</text>
</comment>
<dbReference type="Proteomes" id="UP000824094">
    <property type="component" value="Unassembled WGS sequence"/>
</dbReference>
<dbReference type="InterPro" id="IPR010213">
    <property type="entry name" value="TF_NusA"/>
</dbReference>
<accession>A0A9D1MGU2</accession>
<sequence>MQNRELFMALDQIENEYKIDKSQLIASLEAGLASAFKKESGESRSVAVRMNPDNYTIEFFAYQTVVDGEPEDDNQLSLEEARDIKPDAKVGDLIGETVSPDDLSRIAAQTAKQVITQRLNDAKREQAMSEMNEKEGELMQAVVRRVEPTGTVSVEIVGTQMEGVLPTGEQVRGESLHVGDKIKVYIKKIRTDNKGTSRVMVSRSAAGFVRKLFEIEVPEVRSGLVKIKSIVREAGQRTKLAVYSDDPNIDSIGSCIGPKGSRVNAIINELNGEKVDVILYSNNPSEFIVRALSPAKVLMVQLNETDQQARVVVPDDKLSLAIGRGGLNAKLAARLTGYKIDVKPYSEVIASLDEAEQGAEGESEESSDAE</sequence>
<comment type="subcellular location">
    <subcellularLocation>
        <location evidence="7">Cytoplasm</location>
    </subcellularLocation>
</comment>
<evidence type="ECO:0000313" key="9">
    <source>
        <dbReference type="EMBL" id="HIU60039.1"/>
    </source>
</evidence>
<dbReference type="Pfam" id="PF13184">
    <property type="entry name" value="KH_NusA_1st"/>
    <property type="match status" value="1"/>
</dbReference>
<dbReference type="GO" id="GO:0003723">
    <property type="term" value="F:RNA binding"/>
    <property type="evidence" value="ECO:0007669"/>
    <property type="project" value="UniProtKB-UniRule"/>
</dbReference>
<dbReference type="PANTHER" id="PTHR22648:SF0">
    <property type="entry name" value="TRANSCRIPTION TERMINATION_ANTITERMINATION PROTEIN NUSA"/>
    <property type="match status" value="1"/>
</dbReference>
<dbReference type="Gene3D" id="2.40.50.140">
    <property type="entry name" value="Nucleic acid-binding proteins"/>
    <property type="match status" value="1"/>
</dbReference>
<dbReference type="Gene3D" id="3.30.1480.10">
    <property type="entry name" value="NusA, N-terminal domain"/>
    <property type="match status" value="1"/>
</dbReference>
<dbReference type="SUPFAM" id="SSF50249">
    <property type="entry name" value="Nucleic acid-binding proteins"/>
    <property type="match status" value="1"/>
</dbReference>
<dbReference type="InterPro" id="IPR025249">
    <property type="entry name" value="TF_NusA_KH_1st"/>
</dbReference>
<dbReference type="InterPro" id="IPR013735">
    <property type="entry name" value="TF_NusA_N"/>
</dbReference>
<keyword evidence="3 7" id="KW-0889">Transcription antitermination</keyword>
<dbReference type="InterPro" id="IPR036555">
    <property type="entry name" value="NusA_N_sf"/>
</dbReference>
<evidence type="ECO:0000256" key="6">
    <source>
        <dbReference type="ARBA" id="ARBA00023163"/>
    </source>
</evidence>
<gene>
    <name evidence="7 9" type="primary">nusA</name>
    <name evidence="9" type="ORF">IAB05_01465</name>
</gene>
<dbReference type="InterPro" id="IPR058582">
    <property type="entry name" value="KH_NusA_2nd"/>
</dbReference>
<name>A0A9D1MGU2_9FIRM</name>
<organism evidence="9 10">
    <name type="scientific">Candidatus Stercoripulliclostridium merdigallinarum</name>
    <dbReference type="NCBI Taxonomy" id="2840951"/>
    <lineage>
        <taxon>Bacteria</taxon>
        <taxon>Bacillati</taxon>
        <taxon>Bacillota</taxon>
        <taxon>Clostridia</taxon>
        <taxon>Eubacteriales</taxon>
        <taxon>Candidatus Stercoripulliclostridium</taxon>
    </lineage>
</organism>
<evidence type="ECO:0000256" key="2">
    <source>
        <dbReference type="ARBA" id="ARBA00022490"/>
    </source>
</evidence>
<dbReference type="InterPro" id="IPR012340">
    <property type="entry name" value="NA-bd_OB-fold"/>
</dbReference>
<dbReference type="CDD" id="cd22529">
    <property type="entry name" value="KH-II_NusA_rpt2"/>
    <property type="match status" value="1"/>
</dbReference>
<protein>
    <recommendedName>
        <fullName evidence="7">Transcription termination/antitermination protein NusA</fullName>
    </recommendedName>
</protein>
<dbReference type="SUPFAM" id="SSF54814">
    <property type="entry name" value="Prokaryotic type KH domain (KH-domain type II)"/>
    <property type="match status" value="2"/>
</dbReference>
<reference evidence="9" key="2">
    <citation type="journal article" date="2021" name="PeerJ">
        <title>Extensive microbial diversity within the chicken gut microbiome revealed by metagenomics and culture.</title>
        <authorList>
            <person name="Gilroy R."/>
            <person name="Ravi A."/>
            <person name="Getino M."/>
            <person name="Pursley I."/>
            <person name="Horton D.L."/>
            <person name="Alikhan N.F."/>
            <person name="Baker D."/>
            <person name="Gharbi K."/>
            <person name="Hall N."/>
            <person name="Watson M."/>
            <person name="Adriaenssens E.M."/>
            <person name="Foster-Nyarko E."/>
            <person name="Jarju S."/>
            <person name="Secka A."/>
            <person name="Antonio M."/>
            <person name="Oren A."/>
            <person name="Chaudhuri R.R."/>
            <person name="La Ragione R."/>
            <person name="Hildebrand F."/>
            <person name="Pallen M.J."/>
        </authorList>
    </citation>
    <scope>NUCLEOTIDE SEQUENCE</scope>
    <source>
        <strain evidence="9">18911</strain>
    </source>
</reference>
<dbReference type="Gene3D" id="3.30.300.20">
    <property type="match status" value="2"/>
</dbReference>
<dbReference type="FunFam" id="3.30.300.20:FF:000002">
    <property type="entry name" value="Transcription termination/antitermination protein NusA"/>
    <property type="match status" value="1"/>
</dbReference>
<dbReference type="SMART" id="SM00316">
    <property type="entry name" value="S1"/>
    <property type="match status" value="1"/>
</dbReference>
<dbReference type="CDD" id="cd02134">
    <property type="entry name" value="KH-II_NusA_rpt1"/>
    <property type="match status" value="1"/>
</dbReference>
<evidence type="ECO:0000256" key="3">
    <source>
        <dbReference type="ARBA" id="ARBA00022814"/>
    </source>
</evidence>
<dbReference type="GO" id="GO:0005829">
    <property type="term" value="C:cytosol"/>
    <property type="evidence" value="ECO:0007669"/>
    <property type="project" value="TreeGrafter"/>
</dbReference>
<evidence type="ECO:0000256" key="5">
    <source>
        <dbReference type="ARBA" id="ARBA00023015"/>
    </source>
</evidence>
<dbReference type="Pfam" id="PF08529">
    <property type="entry name" value="NusA_N"/>
    <property type="match status" value="1"/>
</dbReference>
<dbReference type="GO" id="GO:0003700">
    <property type="term" value="F:DNA-binding transcription factor activity"/>
    <property type="evidence" value="ECO:0007669"/>
    <property type="project" value="InterPro"/>
</dbReference>
<dbReference type="PROSITE" id="PS50084">
    <property type="entry name" value="KH_TYPE_1"/>
    <property type="match status" value="1"/>
</dbReference>
<comment type="subunit">
    <text evidence="7">Monomer. Binds directly to the core enzyme of the DNA-dependent RNA polymerase and to nascent RNA.</text>
</comment>
<proteinExistence type="inferred from homology"/>
<evidence type="ECO:0000256" key="7">
    <source>
        <dbReference type="HAMAP-Rule" id="MF_00945"/>
    </source>
</evidence>
<dbReference type="PROSITE" id="PS50126">
    <property type="entry name" value="S1"/>
    <property type="match status" value="1"/>
</dbReference>
<dbReference type="InterPro" id="IPR015946">
    <property type="entry name" value="KH_dom-like_a/b"/>
</dbReference>
<dbReference type="SUPFAM" id="SSF69705">
    <property type="entry name" value="Transcription factor NusA, N-terminal domain"/>
    <property type="match status" value="1"/>
</dbReference>
<comment type="function">
    <text evidence="7">Participates in both transcription termination and antitermination.</text>
</comment>
<keyword evidence="5 7" id="KW-0805">Transcription regulation</keyword>
<dbReference type="InterPro" id="IPR003029">
    <property type="entry name" value="S1_domain"/>
</dbReference>
<dbReference type="InterPro" id="IPR009019">
    <property type="entry name" value="KH_sf_prok-type"/>
</dbReference>
<dbReference type="CDD" id="cd04455">
    <property type="entry name" value="S1_NusA"/>
    <property type="match status" value="1"/>
</dbReference>
<evidence type="ECO:0000313" key="10">
    <source>
        <dbReference type="Proteomes" id="UP000824094"/>
    </source>
</evidence>
<dbReference type="InterPro" id="IPR030842">
    <property type="entry name" value="TF_NusA_bacterial"/>
</dbReference>
<dbReference type="EMBL" id="DVNF01000048">
    <property type="protein sequence ID" value="HIU60039.1"/>
    <property type="molecule type" value="Genomic_DNA"/>
</dbReference>
<dbReference type="GO" id="GO:0006353">
    <property type="term" value="P:DNA-templated transcription termination"/>
    <property type="evidence" value="ECO:0007669"/>
    <property type="project" value="UniProtKB-UniRule"/>
</dbReference>
<keyword evidence="6 7" id="KW-0804">Transcription</keyword>
<dbReference type="HAMAP" id="MF_00945_B">
    <property type="entry name" value="NusA_B"/>
    <property type="match status" value="1"/>
</dbReference>
<feature type="domain" description="S1 motif" evidence="8">
    <location>
        <begin position="136"/>
        <end position="204"/>
    </location>
</feature>
<dbReference type="Pfam" id="PF26594">
    <property type="entry name" value="KH_NusA_2nd"/>
    <property type="match status" value="1"/>
</dbReference>
<dbReference type="FunFam" id="3.30.300.20:FF:000005">
    <property type="entry name" value="Transcription termination/antitermination protein NusA"/>
    <property type="match status" value="1"/>
</dbReference>
<dbReference type="NCBIfam" id="TIGR01953">
    <property type="entry name" value="NusA"/>
    <property type="match status" value="1"/>
</dbReference>
<comment type="similarity">
    <text evidence="7">Belongs to the NusA family.</text>
</comment>
<dbReference type="GO" id="GO:0031564">
    <property type="term" value="P:transcription antitermination"/>
    <property type="evidence" value="ECO:0007669"/>
    <property type="project" value="UniProtKB-UniRule"/>
</dbReference>
<dbReference type="AlphaFoldDB" id="A0A9D1MGU2"/>
<keyword evidence="2 7" id="KW-0963">Cytoplasm</keyword>
<evidence type="ECO:0000259" key="8">
    <source>
        <dbReference type="PROSITE" id="PS50126"/>
    </source>
</evidence>
<evidence type="ECO:0000256" key="1">
    <source>
        <dbReference type="ARBA" id="ARBA00022472"/>
    </source>
</evidence>
<keyword evidence="1 7" id="KW-0806">Transcription termination</keyword>
<dbReference type="PANTHER" id="PTHR22648">
    <property type="entry name" value="TRANSCRIPTION TERMINATION FACTOR NUSA"/>
    <property type="match status" value="1"/>
</dbReference>